<evidence type="ECO:0000256" key="2">
    <source>
        <dbReference type="ARBA" id="ARBA00022598"/>
    </source>
</evidence>
<dbReference type="Pfam" id="PF13193">
    <property type="entry name" value="AMP-binding_C"/>
    <property type="match status" value="1"/>
</dbReference>
<dbReference type="Proteomes" id="UP000251341">
    <property type="component" value="Unassembled WGS sequence"/>
</dbReference>
<reference evidence="5 6" key="1">
    <citation type="submission" date="2017-04" db="EMBL/GenBank/DDBJ databases">
        <title>Unexpected and diverse lifestyles within the genus Limnohabitans.</title>
        <authorList>
            <person name="Kasalicky V."/>
            <person name="Mehrshad M."/>
            <person name="Andrei S.-A."/>
            <person name="Salcher M."/>
            <person name="Kratochvilova H."/>
            <person name="Simek K."/>
            <person name="Ghai R."/>
        </authorList>
    </citation>
    <scope>NUCLEOTIDE SEQUENCE [LARGE SCALE GENOMIC DNA]</scope>
    <source>
        <strain evidence="5 6">MWH-C5</strain>
    </source>
</reference>
<dbReference type="GO" id="GO:0031956">
    <property type="term" value="F:medium-chain fatty acid-CoA ligase activity"/>
    <property type="evidence" value="ECO:0007669"/>
    <property type="project" value="TreeGrafter"/>
</dbReference>
<dbReference type="EMBL" id="NESP01000001">
    <property type="protein sequence ID" value="PUE60803.1"/>
    <property type="molecule type" value="Genomic_DNA"/>
</dbReference>
<sequence>MDDGQTTLTFAQLYAQVQQQAHELQRSHAPATVFVDDQLTTMAQMVSFLAIITSGRCAAVSDPDWPSAVRQNVQQTFSTEPATPPAPTPTSPFYIGFTSGSTGIPKGFRRHHQSWTESLQVCIDTFGADAASCVLAPGRFSHSLFLFGMMLGLWSGAGVVVQERFSAARMMDTLKQGRTPCLVAVPSQLLLMLELAARRAIAPMEDVRLILISGARWMRDRTEQLQALFPKARIVEFYGASETSFMAWMDANASAPPNAVGKPFANVEIDIRHPTPPLGTGQIFVRSPMLFMDYVGPQTDHTAAVRDGDWLSVRDMGYVDPHGFLCLVGRENRMVVTQGKNLFPEELEAVLMTCPGIAQASVHGVPDPIRGQQVVAVIQPHPTDTQVTTQQLSAACRAQLESYKVPKRFLMCADWPFTASGKTDHLALAKALPCLPTLP</sequence>
<dbReference type="InterPro" id="IPR020845">
    <property type="entry name" value="AMP-binding_CS"/>
</dbReference>
<dbReference type="InterPro" id="IPR042099">
    <property type="entry name" value="ANL_N_sf"/>
</dbReference>
<dbReference type="InterPro" id="IPR025110">
    <property type="entry name" value="AMP-bd_C"/>
</dbReference>
<evidence type="ECO:0000259" key="4">
    <source>
        <dbReference type="Pfam" id="PF13193"/>
    </source>
</evidence>
<comment type="caution">
    <text evidence="5">The sequence shown here is derived from an EMBL/GenBank/DDBJ whole genome shotgun (WGS) entry which is preliminary data.</text>
</comment>
<dbReference type="PANTHER" id="PTHR43201">
    <property type="entry name" value="ACYL-COA SYNTHETASE"/>
    <property type="match status" value="1"/>
</dbReference>
<name>A0A315ESQ6_9BURK</name>
<proteinExistence type="inferred from homology"/>
<keyword evidence="2 5" id="KW-0436">Ligase</keyword>
<evidence type="ECO:0000256" key="1">
    <source>
        <dbReference type="ARBA" id="ARBA00006432"/>
    </source>
</evidence>
<dbReference type="PANTHER" id="PTHR43201:SF5">
    <property type="entry name" value="MEDIUM-CHAIN ACYL-COA LIGASE ACSF2, MITOCHONDRIAL"/>
    <property type="match status" value="1"/>
</dbReference>
<dbReference type="Gene3D" id="3.30.300.30">
    <property type="match status" value="1"/>
</dbReference>
<gene>
    <name evidence="5" type="ORF">B9Z44_09075</name>
</gene>
<accession>A0A315ESQ6</accession>
<evidence type="ECO:0000313" key="6">
    <source>
        <dbReference type="Proteomes" id="UP000251341"/>
    </source>
</evidence>
<dbReference type="PROSITE" id="PS00455">
    <property type="entry name" value="AMP_BINDING"/>
    <property type="match status" value="1"/>
</dbReference>
<evidence type="ECO:0000313" key="5">
    <source>
        <dbReference type="EMBL" id="PUE60803.1"/>
    </source>
</evidence>
<dbReference type="InterPro" id="IPR045851">
    <property type="entry name" value="AMP-bd_C_sf"/>
</dbReference>
<evidence type="ECO:0000259" key="3">
    <source>
        <dbReference type="Pfam" id="PF00501"/>
    </source>
</evidence>
<protein>
    <submittedName>
        <fullName evidence="5">O-succinylbenzoate--CoA ligase</fullName>
    </submittedName>
</protein>
<dbReference type="GO" id="GO:0006631">
    <property type="term" value="P:fatty acid metabolic process"/>
    <property type="evidence" value="ECO:0007669"/>
    <property type="project" value="TreeGrafter"/>
</dbReference>
<dbReference type="Pfam" id="PF00501">
    <property type="entry name" value="AMP-binding"/>
    <property type="match status" value="1"/>
</dbReference>
<feature type="domain" description="AMP-dependent synthetase/ligase" evidence="3">
    <location>
        <begin position="43"/>
        <end position="294"/>
    </location>
</feature>
<feature type="domain" description="AMP-binding enzyme C-terminal" evidence="4">
    <location>
        <begin position="346"/>
        <end position="422"/>
    </location>
</feature>
<dbReference type="SUPFAM" id="SSF56801">
    <property type="entry name" value="Acetyl-CoA synthetase-like"/>
    <property type="match status" value="1"/>
</dbReference>
<dbReference type="AlphaFoldDB" id="A0A315ESQ6"/>
<dbReference type="Gene3D" id="3.40.50.12780">
    <property type="entry name" value="N-terminal domain of ligase-like"/>
    <property type="match status" value="1"/>
</dbReference>
<organism evidence="5 6">
    <name type="scientific">Limnohabitans curvus</name>
    <dbReference type="NCBI Taxonomy" id="323423"/>
    <lineage>
        <taxon>Bacteria</taxon>
        <taxon>Pseudomonadati</taxon>
        <taxon>Pseudomonadota</taxon>
        <taxon>Betaproteobacteria</taxon>
        <taxon>Burkholderiales</taxon>
        <taxon>Comamonadaceae</taxon>
        <taxon>Limnohabitans</taxon>
    </lineage>
</organism>
<dbReference type="InterPro" id="IPR000873">
    <property type="entry name" value="AMP-dep_synth/lig_dom"/>
</dbReference>
<comment type="similarity">
    <text evidence="1">Belongs to the ATP-dependent AMP-binding enzyme family.</text>
</comment>
<keyword evidence="6" id="KW-1185">Reference proteome</keyword>